<comment type="similarity">
    <text evidence="1 11">Belongs to the protein prenyltransferase subunit beta family.</text>
</comment>
<accession>A0A5C3F8F7</accession>
<evidence type="ECO:0000256" key="10">
    <source>
        <dbReference type="ARBA" id="ARBA00069127"/>
    </source>
</evidence>
<evidence type="ECO:0000313" key="13">
    <source>
        <dbReference type="EMBL" id="SPO40007.1"/>
    </source>
</evidence>
<comment type="subunit">
    <text evidence="2">Heterodimer of an alpha and a beta subunit.</text>
</comment>
<dbReference type="Pfam" id="PF00432">
    <property type="entry name" value="Prenyltrans"/>
    <property type="match status" value="1"/>
</dbReference>
<dbReference type="GO" id="GO:0004663">
    <property type="term" value="F:Rab geranylgeranyltransferase activity"/>
    <property type="evidence" value="ECO:0007669"/>
    <property type="project" value="UniProtKB-UniRule"/>
</dbReference>
<dbReference type="GO" id="GO:0046872">
    <property type="term" value="F:metal ion binding"/>
    <property type="evidence" value="ECO:0007669"/>
    <property type="project" value="UniProtKB-KW"/>
</dbReference>
<evidence type="ECO:0000256" key="8">
    <source>
        <dbReference type="ARBA" id="ARBA00022833"/>
    </source>
</evidence>
<evidence type="ECO:0000256" key="11">
    <source>
        <dbReference type="RuleBase" id="RU365076"/>
    </source>
</evidence>
<sequence length="348" mass="38256">MALSPSAMQQTAHTEDEHGLLVDLHVAFIQALDRKRDSLAYHLTTHLRTNGVYWGLVALEIMGRPDALDAQALIDYVLSCWDQRTGGFGSHPGHDPHILSTLSAIQILAIKDALPLLEQDGKRKRLIQFIVGLQLPDGSVQGDKWGETDTRFLYCAVSALAHLGALGRFNRTAAINHILRCHNYDGGFGLCQGAESHSGQVFVCIAALSILDALHHIDRDKVGWWLSERQLPNGGLNGRPQKLEDVCYSWWVLSALSMIGRLHWIDAGKLSRFILSAQDPDDGGIADRPDNVTDVFHTNFGVAGLSLLGFPGLEPVDPTYCMPAKVIRKLGIEKEYQLPAPRAAPQPQ</sequence>
<evidence type="ECO:0000256" key="4">
    <source>
        <dbReference type="ARBA" id="ARBA00022602"/>
    </source>
</evidence>
<keyword evidence="5 11" id="KW-0808">Transferase</keyword>
<name>A0A5C3F8F7_9BASI</name>
<feature type="domain" description="Prenyltransferase alpha-alpha toroid" evidence="12">
    <location>
        <begin position="20"/>
        <end position="322"/>
    </location>
</feature>
<keyword evidence="8 11" id="KW-0862">Zinc</keyword>
<keyword evidence="4 11" id="KW-0637">Prenyltransferase</keyword>
<dbReference type="PANTHER" id="PTHR11774">
    <property type="entry name" value="GERANYLGERANYL TRANSFERASE TYPE BETA SUBUNIT"/>
    <property type="match status" value="1"/>
</dbReference>
<proteinExistence type="inferred from homology"/>
<dbReference type="AlphaFoldDB" id="A0A5C3F8F7"/>
<evidence type="ECO:0000256" key="9">
    <source>
        <dbReference type="ARBA" id="ARBA00047658"/>
    </source>
</evidence>
<protein>
    <recommendedName>
        <fullName evidence="10 11">Geranylgeranyl transferase type-2 subunit beta</fullName>
        <ecNumber evidence="3 11">2.5.1.60</ecNumber>
    </recommendedName>
</protein>
<evidence type="ECO:0000259" key="12">
    <source>
        <dbReference type="Pfam" id="PF00432"/>
    </source>
</evidence>
<dbReference type="InterPro" id="IPR026873">
    <property type="entry name" value="Ptb1"/>
</dbReference>
<dbReference type="InterPro" id="IPR045089">
    <property type="entry name" value="PGGT1B-like"/>
</dbReference>
<evidence type="ECO:0000256" key="6">
    <source>
        <dbReference type="ARBA" id="ARBA00022723"/>
    </source>
</evidence>
<comment type="catalytic activity">
    <reaction evidence="9 11">
        <text>geranylgeranyl diphosphate + L-cysteinyl-[protein] = S-geranylgeranyl-L-cysteinyl-[protein] + diphosphate</text>
        <dbReference type="Rhea" id="RHEA:21240"/>
        <dbReference type="Rhea" id="RHEA-COMP:10131"/>
        <dbReference type="Rhea" id="RHEA-COMP:11537"/>
        <dbReference type="ChEBI" id="CHEBI:29950"/>
        <dbReference type="ChEBI" id="CHEBI:33019"/>
        <dbReference type="ChEBI" id="CHEBI:57533"/>
        <dbReference type="ChEBI" id="CHEBI:86021"/>
        <dbReference type="EC" id="2.5.1.60"/>
    </reaction>
</comment>
<evidence type="ECO:0000256" key="3">
    <source>
        <dbReference type="ARBA" id="ARBA00012656"/>
    </source>
</evidence>
<dbReference type="EMBL" id="OOIP01000017">
    <property type="protein sequence ID" value="SPO40007.1"/>
    <property type="molecule type" value="Genomic_DNA"/>
</dbReference>
<dbReference type="InterPro" id="IPR008930">
    <property type="entry name" value="Terpenoid_cyclase/PrenylTrfase"/>
</dbReference>
<evidence type="ECO:0000256" key="7">
    <source>
        <dbReference type="ARBA" id="ARBA00022737"/>
    </source>
</evidence>
<comment type="cofactor">
    <cofactor evidence="11">
        <name>Zn(2+)</name>
        <dbReference type="ChEBI" id="CHEBI:29105"/>
    </cofactor>
    <text evidence="11">Binds 1 zinc ion per subunit.</text>
</comment>
<comment type="function">
    <text evidence="11">Catalyzes the transfer of a geranylgeranyl moiety from geranylgeranyl diphosphate to both cysteines of proteins with the C-terminal sequence -XXCC, -XCXC and -CCXX.</text>
</comment>
<dbReference type="GO" id="GO:0005968">
    <property type="term" value="C:Rab-protein geranylgeranyltransferase complex"/>
    <property type="evidence" value="ECO:0007669"/>
    <property type="project" value="UniProtKB-UniRule"/>
</dbReference>
<dbReference type="Proteomes" id="UP000323386">
    <property type="component" value="Unassembled WGS sequence"/>
</dbReference>
<dbReference type="CDD" id="cd02894">
    <property type="entry name" value="GGTase-II"/>
    <property type="match status" value="1"/>
</dbReference>
<dbReference type="InterPro" id="IPR001330">
    <property type="entry name" value="Prenyltrans"/>
</dbReference>
<gene>
    <name evidence="13" type="ORF">PSFLO_05489</name>
</gene>
<dbReference type="PANTHER" id="PTHR11774:SF11">
    <property type="entry name" value="GERANYLGERANYL TRANSFERASE TYPE-2 SUBUNIT BETA"/>
    <property type="match status" value="1"/>
</dbReference>
<evidence type="ECO:0000256" key="2">
    <source>
        <dbReference type="ARBA" id="ARBA00011355"/>
    </source>
</evidence>
<keyword evidence="14" id="KW-1185">Reference proteome</keyword>
<evidence type="ECO:0000313" key="14">
    <source>
        <dbReference type="Proteomes" id="UP000323386"/>
    </source>
</evidence>
<dbReference type="OrthoDB" id="5428259at2759"/>
<dbReference type="EC" id="2.5.1.60" evidence="3 11"/>
<organism evidence="13 14">
    <name type="scientific">Pseudozyma flocculosa</name>
    <dbReference type="NCBI Taxonomy" id="84751"/>
    <lineage>
        <taxon>Eukaryota</taxon>
        <taxon>Fungi</taxon>
        <taxon>Dikarya</taxon>
        <taxon>Basidiomycota</taxon>
        <taxon>Ustilaginomycotina</taxon>
        <taxon>Ustilaginomycetes</taxon>
        <taxon>Ustilaginales</taxon>
        <taxon>Ustilaginaceae</taxon>
        <taxon>Pseudozyma</taxon>
    </lineage>
</organism>
<evidence type="ECO:0000256" key="1">
    <source>
        <dbReference type="ARBA" id="ARBA00010497"/>
    </source>
</evidence>
<dbReference type="SUPFAM" id="SSF48239">
    <property type="entry name" value="Terpenoid cyclases/Protein prenyltransferases"/>
    <property type="match status" value="1"/>
</dbReference>
<keyword evidence="6 11" id="KW-0479">Metal-binding</keyword>
<keyword evidence="7" id="KW-0677">Repeat</keyword>
<dbReference type="FunFam" id="1.50.10.20:FF:000012">
    <property type="entry name" value="Geranylgeranyl transferase type-2 subunit beta"/>
    <property type="match status" value="1"/>
</dbReference>
<reference evidence="13 14" key="1">
    <citation type="submission" date="2018-03" db="EMBL/GenBank/DDBJ databases">
        <authorList>
            <person name="Guldener U."/>
        </authorList>
    </citation>
    <scope>NUCLEOTIDE SEQUENCE [LARGE SCALE GENOMIC DNA]</scope>
    <source>
        <strain evidence="13 14">DAOM196992</strain>
    </source>
</reference>
<evidence type="ECO:0000256" key="5">
    <source>
        <dbReference type="ARBA" id="ARBA00022679"/>
    </source>
</evidence>
<dbReference type="Gene3D" id="1.50.10.20">
    <property type="match status" value="1"/>
</dbReference>
<dbReference type="GO" id="GO:0072657">
    <property type="term" value="P:protein localization to membrane"/>
    <property type="evidence" value="ECO:0007669"/>
    <property type="project" value="UniProtKB-ARBA"/>
</dbReference>